<accession>A0A1J5RE84</accession>
<name>A0A1J5RE84_9ZZZZ</name>
<dbReference type="EMBL" id="MLJW01000202">
    <property type="protein sequence ID" value="OIQ93666.1"/>
    <property type="molecule type" value="Genomic_DNA"/>
</dbReference>
<evidence type="ECO:0000256" key="1">
    <source>
        <dbReference type="SAM" id="MobiDB-lite"/>
    </source>
</evidence>
<protein>
    <recommendedName>
        <fullName evidence="3">DUF2946 domain-containing protein</fullName>
    </recommendedName>
</protein>
<evidence type="ECO:0000313" key="2">
    <source>
        <dbReference type="EMBL" id="OIQ93666.1"/>
    </source>
</evidence>
<sequence>MYRALMRVRTGPRSAPSILTRFRQGRAIAALFTAQLALFNLFGWLLIAPAARADGVLPAVSAAPAAAGGALCGGPPGRLHCAQCLPLANAASGALASSAPPPPRLSRQAGLALAPPRLPGLRPLGWRRPTARGPPRPA</sequence>
<feature type="compositionally biased region" description="Low complexity" evidence="1">
    <location>
        <begin position="105"/>
        <end position="131"/>
    </location>
</feature>
<gene>
    <name evidence="2" type="ORF">GALL_243470</name>
</gene>
<feature type="region of interest" description="Disordered" evidence="1">
    <location>
        <begin position="93"/>
        <end position="138"/>
    </location>
</feature>
<organism evidence="2">
    <name type="scientific">mine drainage metagenome</name>
    <dbReference type="NCBI Taxonomy" id="410659"/>
    <lineage>
        <taxon>unclassified sequences</taxon>
        <taxon>metagenomes</taxon>
        <taxon>ecological metagenomes</taxon>
    </lineage>
</organism>
<dbReference type="AlphaFoldDB" id="A0A1J5RE84"/>
<proteinExistence type="predicted"/>
<comment type="caution">
    <text evidence="2">The sequence shown here is derived from an EMBL/GenBank/DDBJ whole genome shotgun (WGS) entry which is preliminary data.</text>
</comment>
<reference evidence="2" key="1">
    <citation type="submission" date="2016-10" db="EMBL/GenBank/DDBJ databases">
        <title>Sequence of Gallionella enrichment culture.</title>
        <authorList>
            <person name="Poehlein A."/>
            <person name="Muehling M."/>
            <person name="Daniel R."/>
        </authorList>
    </citation>
    <scope>NUCLEOTIDE SEQUENCE</scope>
</reference>
<evidence type="ECO:0008006" key="3">
    <source>
        <dbReference type="Google" id="ProtNLM"/>
    </source>
</evidence>